<comment type="caution">
    <text evidence="1">The sequence shown here is derived from an EMBL/GenBank/DDBJ whole genome shotgun (WGS) entry which is preliminary data.</text>
</comment>
<name>A0A2W5KVV1_ANCNO</name>
<dbReference type="Proteomes" id="UP000249577">
    <property type="component" value="Unassembled WGS sequence"/>
</dbReference>
<sequence length="63" mass="7085">MFCHKPSFVYGRWRTFRRGGIAAVVPDSVEPPPSCPRLRAGIHDFVVALDDPSKSWMPGCRRA</sequence>
<evidence type="ECO:0000313" key="2">
    <source>
        <dbReference type="Proteomes" id="UP000249577"/>
    </source>
</evidence>
<dbReference type="AlphaFoldDB" id="A0A2W5KVV1"/>
<reference evidence="1 2" key="1">
    <citation type="submission" date="2017-08" db="EMBL/GenBank/DDBJ databases">
        <title>Infants hospitalized years apart are colonized by the same room-sourced microbial strains.</title>
        <authorList>
            <person name="Brooks B."/>
            <person name="Olm M.R."/>
            <person name="Firek B.A."/>
            <person name="Baker R."/>
            <person name="Thomas B.C."/>
            <person name="Morowitz M.J."/>
            <person name="Banfield J.F."/>
        </authorList>
    </citation>
    <scope>NUCLEOTIDE SEQUENCE [LARGE SCALE GENOMIC DNA]</scope>
    <source>
        <strain evidence="1">S2_005_003_R2_43</strain>
    </source>
</reference>
<gene>
    <name evidence="1" type="ORF">DI565_00175</name>
</gene>
<protein>
    <submittedName>
        <fullName evidence="1">Uncharacterized protein</fullName>
    </submittedName>
</protein>
<evidence type="ECO:0000313" key="1">
    <source>
        <dbReference type="EMBL" id="PZQ18865.1"/>
    </source>
</evidence>
<organism evidence="1 2">
    <name type="scientific">Ancylobacter novellus</name>
    <name type="common">Thiobacillus novellus</name>
    <dbReference type="NCBI Taxonomy" id="921"/>
    <lineage>
        <taxon>Bacteria</taxon>
        <taxon>Pseudomonadati</taxon>
        <taxon>Pseudomonadota</taxon>
        <taxon>Alphaproteobacteria</taxon>
        <taxon>Hyphomicrobiales</taxon>
        <taxon>Xanthobacteraceae</taxon>
        <taxon>Ancylobacter</taxon>
    </lineage>
</organism>
<dbReference type="EMBL" id="QFPN01000001">
    <property type="protein sequence ID" value="PZQ18865.1"/>
    <property type="molecule type" value="Genomic_DNA"/>
</dbReference>
<proteinExistence type="predicted"/>
<accession>A0A2W5KVV1</accession>